<dbReference type="PANTHER" id="PTHR43201">
    <property type="entry name" value="ACYL-COA SYNTHETASE"/>
    <property type="match status" value="1"/>
</dbReference>
<name>A0A840F0H2_9ACTN</name>
<comment type="caution">
    <text evidence="6">The sequence shown here is derived from an EMBL/GenBank/DDBJ whole genome shotgun (WGS) entry which is preliminary data.</text>
</comment>
<keyword evidence="7" id="KW-1185">Reference proteome</keyword>
<dbReference type="InterPro" id="IPR020845">
    <property type="entry name" value="AMP-binding_CS"/>
</dbReference>
<dbReference type="SUPFAM" id="SSF56801">
    <property type="entry name" value="Acetyl-CoA synthetase-like"/>
    <property type="match status" value="1"/>
</dbReference>
<dbReference type="InterPro" id="IPR042099">
    <property type="entry name" value="ANL_N_sf"/>
</dbReference>
<dbReference type="Pfam" id="PF00501">
    <property type="entry name" value="AMP-binding"/>
    <property type="match status" value="1"/>
</dbReference>
<evidence type="ECO:0000259" key="5">
    <source>
        <dbReference type="Pfam" id="PF13193"/>
    </source>
</evidence>
<dbReference type="EMBL" id="JACIFP010000001">
    <property type="protein sequence ID" value="MBB4133860.1"/>
    <property type="molecule type" value="Genomic_DNA"/>
</dbReference>
<comment type="similarity">
    <text evidence="1">Belongs to the ATP-dependent AMP-binding enzyme family.</text>
</comment>
<keyword evidence="2 6" id="KW-0436">Ligase</keyword>
<accession>A0A840F0H2</accession>
<evidence type="ECO:0000313" key="7">
    <source>
        <dbReference type="Proteomes" id="UP000551501"/>
    </source>
</evidence>
<evidence type="ECO:0000313" key="6">
    <source>
        <dbReference type="EMBL" id="MBB4133860.1"/>
    </source>
</evidence>
<dbReference type="Gene3D" id="3.40.50.12780">
    <property type="entry name" value="N-terminal domain of ligase-like"/>
    <property type="match status" value="1"/>
</dbReference>
<evidence type="ECO:0000259" key="4">
    <source>
        <dbReference type="Pfam" id="PF00501"/>
    </source>
</evidence>
<feature type="region of interest" description="Disordered" evidence="3">
    <location>
        <begin position="323"/>
        <end position="346"/>
    </location>
</feature>
<evidence type="ECO:0000256" key="1">
    <source>
        <dbReference type="ARBA" id="ARBA00006432"/>
    </source>
</evidence>
<dbReference type="PROSITE" id="PS00455">
    <property type="entry name" value="AMP_BINDING"/>
    <property type="match status" value="1"/>
</dbReference>
<dbReference type="Pfam" id="PF13193">
    <property type="entry name" value="AMP-binding_C"/>
    <property type="match status" value="1"/>
</dbReference>
<dbReference type="Proteomes" id="UP000551501">
    <property type="component" value="Unassembled WGS sequence"/>
</dbReference>
<feature type="domain" description="AMP-dependent synthetase/ligase" evidence="4">
    <location>
        <begin position="17"/>
        <end position="380"/>
    </location>
</feature>
<dbReference type="RefSeq" id="WP_246371574.1">
    <property type="nucleotide sequence ID" value="NZ_BAABHL010000045.1"/>
</dbReference>
<reference evidence="6 7" key="1">
    <citation type="submission" date="2020-08" db="EMBL/GenBank/DDBJ databases">
        <title>Sequencing the genomes of 1000 actinobacteria strains.</title>
        <authorList>
            <person name="Klenk H.-P."/>
        </authorList>
    </citation>
    <scope>NUCLEOTIDE SEQUENCE [LARGE SCALE GENOMIC DNA]</scope>
    <source>
        <strain evidence="6 7">DSM 45298</strain>
    </source>
</reference>
<dbReference type="PANTHER" id="PTHR43201:SF5">
    <property type="entry name" value="MEDIUM-CHAIN ACYL-COA LIGASE ACSF2, MITOCHONDRIAL"/>
    <property type="match status" value="1"/>
</dbReference>
<protein>
    <submittedName>
        <fullName evidence="6">Acyl-CoA synthetase (AMP-forming)/AMP-acid ligase II</fullName>
    </submittedName>
</protein>
<dbReference type="InterPro" id="IPR000873">
    <property type="entry name" value="AMP-dep_synth/lig_dom"/>
</dbReference>
<dbReference type="GO" id="GO:0006631">
    <property type="term" value="P:fatty acid metabolic process"/>
    <property type="evidence" value="ECO:0007669"/>
    <property type="project" value="TreeGrafter"/>
</dbReference>
<dbReference type="Gene3D" id="3.30.300.30">
    <property type="match status" value="1"/>
</dbReference>
<dbReference type="AlphaFoldDB" id="A0A840F0H2"/>
<organism evidence="6 7">
    <name type="scientific">Gordonia humi</name>
    <dbReference type="NCBI Taxonomy" id="686429"/>
    <lineage>
        <taxon>Bacteria</taxon>
        <taxon>Bacillati</taxon>
        <taxon>Actinomycetota</taxon>
        <taxon>Actinomycetes</taxon>
        <taxon>Mycobacteriales</taxon>
        <taxon>Gordoniaceae</taxon>
        <taxon>Gordonia</taxon>
    </lineage>
</organism>
<evidence type="ECO:0000256" key="2">
    <source>
        <dbReference type="ARBA" id="ARBA00022598"/>
    </source>
</evidence>
<dbReference type="GO" id="GO:0031956">
    <property type="term" value="F:medium-chain fatty acid-CoA ligase activity"/>
    <property type="evidence" value="ECO:0007669"/>
    <property type="project" value="TreeGrafter"/>
</dbReference>
<evidence type="ECO:0000256" key="3">
    <source>
        <dbReference type="SAM" id="MobiDB-lite"/>
    </source>
</evidence>
<feature type="domain" description="AMP-binding enzyme C-terminal" evidence="5">
    <location>
        <begin position="430"/>
        <end position="505"/>
    </location>
</feature>
<gene>
    <name evidence="6" type="ORF">BKA16_000412</name>
</gene>
<dbReference type="InterPro" id="IPR045851">
    <property type="entry name" value="AMP-bd_C_sf"/>
</dbReference>
<proteinExistence type="inferred from homology"/>
<sequence length="518" mass="53969">MTAAAARMPTTLGDAVEEAVRAHPDASVTIVSDERPAIVSLGGVGREARVVAAWLQSIGVGRGDVVALQLPNWSEGIVLQAAAILVGATIVPIVPNYGPRELSFILRDSGAKVVALTSSFLGRRRPVTAAEIDALAEVETVVVLGDDVPDEAVSWADAHADEAAFVAPDRDPDDCALLVYTSGTTGSPKGVRHTHRSLLADTFSPVVAGNAGPGTCHLAVFPPGHMAGVNGLLRILVLATPTVLMDRWDAERAAGLVDEHAVTATGGAPVHLADFLDARDRGSVSLRTLRDYLVGGATVPEALIARADAAGIVAYRAYGSSEHPTVSAGSTADPIDKRAGTDGRVQPGNRVRIVDDAGLDLPVGVDGDILTSGDELFAGYRDGSLDDAAFDAGWFRTGDVGHLDAEGYLTITDRKKDIIVRGGENIASREVEDVLGAHPRVADVAVIAAPDPRLGETVAAFVVLRDGDLTPTEAADFFVAHGVARQKAPTVIRVVAELPRTALGKVEKSALRARLHLP</sequence>
<dbReference type="InterPro" id="IPR025110">
    <property type="entry name" value="AMP-bd_C"/>
</dbReference>